<dbReference type="Gene3D" id="3.30.420.40">
    <property type="match status" value="2"/>
</dbReference>
<name>A0A4S3M1I6_9FLAO</name>
<dbReference type="EMBL" id="SSMC01000001">
    <property type="protein sequence ID" value="THD68853.1"/>
    <property type="molecule type" value="Genomic_DNA"/>
</dbReference>
<dbReference type="UniPathway" id="UPA00241">
    <property type="reaction ID" value="UER00352"/>
</dbReference>
<keyword evidence="7 16" id="KW-0963">Cytoplasm</keyword>
<comment type="subcellular location">
    <subcellularLocation>
        <location evidence="3 16">Cytoplasm</location>
    </subcellularLocation>
</comment>
<dbReference type="AlphaFoldDB" id="A0A4S3M1I6"/>
<organism evidence="17 18">
    <name type="scientific">Robertkochia marina</name>
    <dbReference type="NCBI Taxonomy" id="1227945"/>
    <lineage>
        <taxon>Bacteria</taxon>
        <taxon>Pseudomonadati</taxon>
        <taxon>Bacteroidota</taxon>
        <taxon>Flavobacteriia</taxon>
        <taxon>Flavobacteriales</taxon>
        <taxon>Flavobacteriaceae</taxon>
        <taxon>Robertkochia</taxon>
    </lineage>
</organism>
<protein>
    <recommendedName>
        <fullName evidence="15 16">Type III pantothenate kinase</fullName>
        <ecNumber evidence="6 16">2.7.1.33</ecNumber>
    </recommendedName>
    <alternativeName>
        <fullName evidence="16">PanK-III</fullName>
    </alternativeName>
    <alternativeName>
        <fullName evidence="16">Pantothenic acid kinase</fullName>
    </alternativeName>
</protein>
<dbReference type="NCBIfam" id="TIGR00671">
    <property type="entry name" value="baf"/>
    <property type="match status" value="1"/>
</dbReference>
<keyword evidence="10 16" id="KW-0418">Kinase</keyword>
<feature type="binding site" evidence="16">
    <location>
        <position position="172"/>
    </location>
    <ligand>
        <name>substrate</name>
    </ligand>
</feature>
<feature type="binding site" evidence="16">
    <location>
        <begin position="6"/>
        <end position="13"/>
    </location>
    <ligand>
        <name>ATP</name>
        <dbReference type="ChEBI" id="CHEBI:30616"/>
    </ligand>
</feature>
<dbReference type="Proteomes" id="UP000305939">
    <property type="component" value="Unassembled WGS sequence"/>
</dbReference>
<dbReference type="PANTHER" id="PTHR34265:SF1">
    <property type="entry name" value="TYPE III PANTOTHENATE KINASE"/>
    <property type="match status" value="1"/>
</dbReference>
<evidence type="ECO:0000256" key="7">
    <source>
        <dbReference type="ARBA" id="ARBA00022490"/>
    </source>
</evidence>
<evidence type="ECO:0000256" key="6">
    <source>
        <dbReference type="ARBA" id="ARBA00012102"/>
    </source>
</evidence>
<dbReference type="Pfam" id="PF03309">
    <property type="entry name" value="Pan_kinase"/>
    <property type="match status" value="1"/>
</dbReference>
<dbReference type="GO" id="GO:0005737">
    <property type="term" value="C:cytoplasm"/>
    <property type="evidence" value="ECO:0007669"/>
    <property type="project" value="UniProtKB-SubCell"/>
</dbReference>
<feature type="active site" description="Proton acceptor" evidence="16">
    <location>
        <position position="96"/>
    </location>
</feature>
<comment type="similarity">
    <text evidence="14 16">Belongs to the type III pantothenate kinase family.</text>
</comment>
<evidence type="ECO:0000256" key="12">
    <source>
        <dbReference type="ARBA" id="ARBA00022958"/>
    </source>
</evidence>
<evidence type="ECO:0000313" key="17">
    <source>
        <dbReference type="EMBL" id="THD68853.1"/>
    </source>
</evidence>
<dbReference type="CDD" id="cd24015">
    <property type="entry name" value="ASKHA_NBD_PanK-III"/>
    <property type="match status" value="1"/>
</dbReference>
<gene>
    <name evidence="16" type="primary">coaX</name>
    <name evidence="17" type="ORF">E7Z59_00550</name>
</gene>
<keyword evidence="13 16" id="KW-0173">Coenzyme A biosynthesis</keyword>
<dbReference type="OrthoDB" id="9804707at2"/>
<evidence type="ECO:0000256" key="2">
    <source>
        <dbReference type="ARBA" id="ARBA00001958"/>
    </source>
</evidence>
<evidence type="ECO:0000256" key="14">
    <source>
        <dbReference type="ARBA" id="ARBA00038036"/>
    </source>
</evidence>
<evidence type="ECO:0000256" key="3">
    <source>
        <dbReference type="ARBA" id="ARBA00004496"/>
    </source>
</evidence>
<evidence type="ECO:0000256" key="11">
    <source>
        <dbReference type="ARBA" id="ARBA00022840"/>
    </source>
</evidence>
<evidence type="ECO:0000313" key="18">
    <source>
        <dbReference type="Proteomes" id="UP000305939"/>
    </source>
</evidence>
<dbReference type="NCBIfam" id="NF009853">
    <property type="entry name" value="PRK13320.1-5"/>
    <property type="match status" value="1"/>
</dbReference>
<comment type="catalytic activity">
    <reaction evidence="1 16">
        <text>(R)-pantothenate + ATP = (R)-4'-phosphopantothenate + ADP + H(+)</text>
        <dbReference type="Rhea" id="RHEA:16373"/>
        <dbReference type="ChEBI" id="CHEBI:10986"/>
        <dbReference type="ChEBI" id="CHEBI:15378"/>
        <dbReference type="ChEBI" id="CHEBI:29032"/>
        <dbReference type="ChEBI" id="CHEBI:30616"/>
        <dbReference type="ChEBI" id="CHEBI:456216"/>
        <dbReference type="EC" id="2.7.1.33"/>
    </reaction>
</comment>
<dbReference type="GO" id="GO:0015937">
    <property type="term" value="P:coenzyme A biosynthetic process"/>
    <property type="evidence" value="ECO:0007669"/>
    <property type="project" value="UniProtKB-UniRule"/>
</dbReference>
<dbReference type="GO" id="GO:0004594">
    <property type="term" value="F:pantothenate kinase activity"/>
    <property type="evidence" value="ECO:0007669"/>
    <property type="project" value="UniProtKB-UniRule"/>
</dbReference>
<feature type="binding site" evidence="16">
    <location>
        <begin position="94"/>
        <end position="97"/>
    </location>
    <ligand>
        <name>substrate</name>
    </ligand>
</feature>
<accession>A0A4S3M1I6</accession>
<dbReference type="RefSeq" id="WP_136334343.1">
    <property type="nucleotide sequence ID" value="NZ_QXMP01000007.1"/>
</dbReference>
<dbReference type="InterPro" id="IPR043129">
    <property type="entry name" value="ATPase_NBD"/>
</dbReference>
<keyword evidence="18" id="KW-1185">Reference proteome</keyword>
<comment type="function">
    <text evidence="16">Catalyzes the phosphorylation of pantothenate (Pan), the first step in CoA biosynthesis.</text>
</comment>
<dbReference type="GO" id="GO:0046872">
    <property type="term" value="F:metal ion binding"/>
    <property type="evidence" value="ECO:0007669"/>
    <property type="project" value="UniProtKB-KW"/>
</dbReference>
<comment type="caution">
    <text evidence="17">The sequence shown here is derived from an EMBL/GenBank/DDBJ whole genome shotgun (WGS) entry which is preliminary data.</text>
</comment>
<dbReference type="GO" id="GO:0005524">
    <property type="term" value="F:ATP binding"/>
    <property type="evidence" value="ECO:0007669"/>
    <property type="project" value="UniProtKB-UniRule"/>
</dbReference>
<proteinExistence type="inferred from homology"/>
<dbReference type="HAMAP" id="MF_01274">
    <property type="entry name" value="Pantothen_kinase_3"/>
    <property type="match status" value="1"/>
</dbReference>
<evidence type="ECO:0000256" key="9">
    <source>
        <dbReference type="ARBA" id="ARBA00022741"/>
    </source>
</evidence>
<keyword evidence="16" id="KW-0479">Metal-binding</keyword>
<dbReference type="EC" id="2.7.1.33" evidence="6 16"/>
<comment type="cofactor">
    <cofactor evidence="2">
        <name>K(+)</name>
        <dbReference type="ChEBI" id="CHEBI:29103"/>
    </cofactor>
</comment>
<evidence type="ECO:0000256" key="1">
    <source>
        <dbReference type="ARBA" id="ARBA00001206"/>
    </source>
</evidence>
<dbReference type="InterPro" id="IPR004619">
    <property type="entry name" value="Type_III_PanK"/>
</dbReference>
<evidence type="ECO:0000256" key="4">
    <source>
        <dbReference type="ARBA" id="ARBA00005225"/>
    </source>
</evidence>
<reference evidence="17 18" key="1">
    <citation type="submission" date="2019-04" db="EMBL/GenBank/DDBJ databases">
        <title>Draft genome sequence of Robertkochia marina CC-AMO-30D.</title>
        <authorList>
            <person name="Hameed A."/>
            <person name="Lin S.-Y."/>
            <person name="Shahina M."/>
            <person name="Lai W.-A."/>
            <person name="Young C.-C."/>
        </authorList>
    </citation>
    <scope>NUCLEOTIDE SEQUENCE [LARGE SCALE GENOMIC DNA]</scope>
    <source>
        <strain evidence="17 18">CC-AMO-30D</strain>
    </source>
</reference>
<comment type="subunit">
    <text evidence="5 16">Homodimer.</text>
</comment>
<keyword evidence="12 16" id="KW-0630">Potassium</keyword>
<evidence type="ECO:0000256" key="10">
    <source>
        <dbReference type="ARBA" id="ARBA00022777"/>
    </source>
</evidence>
<keyword evidence="9 16" id="KW-0547">Nucleotide-binding</keyword>
<comment type="pathway">
    <text evidence="4 16">Cofactor biosynthesis; coenzyme A biosynthesis; CoA from (R)-pantothenate: step 1/5.</text>
</comment>
<keyword evidence="8 16" id="KW-0808">Transferase</keyword>
<keyword evidence="11 16" id="KW-0067">ATP-binding</keyword>
<evidence type="ECO:0000256" key="8">
    <source>
        <dbReference type="ARBA" id="ARBA00022679"/>
    </source>
</evidence>
<evidence type="ECO:0000256" key="15">
    <source>
        <dbReference type="ARBA" id="ARBA00040883"/>
    </source>
</evidence>
<feature type="binding site" evidence="16">
    <location>
        <position position="87"/>
    </location>
    <ligand>
        <name>substrate</name>
    </ligand>
</feature>
<dbReference type="SUPFAM" id="SSF53067">
    <property type="entry name" value="Actin-like ATPase domain"/>
    <property type="match status" value="2"/>
</dbReference>
<dbReference type="PANTHER" id="PTHR34265">
    <property type="entry name" value="TYPE III PANTOTHENATE KINASE"/>
    <property type="match status" value="1"/>
</dbReference>
<sequence>MNLIIDVGNSFVKLAVFKGSSLLNVDRVRADEFLAAVEKNFSVYPDIRDTIVSSVGKLDEKDLLALQVFAPVHILTHQSKIPFDNRYSTPHTLGVDRLALVTAAYSRCSMTNCLVIDAGTCITYDMITDQGVYLGGGISPGVDMRFKAMHHFTRKLPMIENRDFDGLIGDSTESSMISGVMNGVVNEIDGVITEYSKKFKLLTVILTGGDSLFLSKRLKSTIFAHSNFLLEGLNYILELNKRND</sequence>
<feature type="binding site" evidence="16">
    <location>
        <position position="120"/>
    </location>
    <ligand>
        <name>ATP</name>
        <dbReference type="ChEBI" id="CHEBI:30616"/>
    </ligand>
</feature>
<comment type="cofactor">
    <cofactor evidence="16">
        <name>NH4(+)</name>
        <dbReference type="ChEBI" id="CHEBI:28938"/>
    </cofactor>
    <cofactor evidence="16">
        <name>K(+)</name>
        <dbReference type="ChEBI" id="CHEBI:29103"/>
    </cofactor>
    <text evidence="16">A monovalent cation. Ammonium or potassium.</text>
</comment>
<evidence type="ECO:0000256" key="13">
    <source>
        <dbReference type="ARBA" id="ARBA00022993"/>
    </source>
</evidence>
<evidence type="ECO:0000256" key="16">
    <source>
        <dbReference type="HAMAP-Rule" id="MF_01274"/>
    </source>
</evidence>
<feature type="binding site" evidence="16">
    <location>
        <position position="117"/>
    </location>
    <ligand>
        <name>K(+)</name>
        <dbReference type="ChEBI" id="CHEBI:29103"/>
    </ligand>
</feature>
<evidence type="ECO:0000256" key="5">
    <source>
        <dbReference type="ARBA" id="ARBA00011738"/>
    </source>
</evidence>